<sequence length="34" mass="3677">MAITKTARQGATNTKTGLTINLLHRVIELKGKTP</sequence>
<proteinExistence type="predicted"/>
<reference evidence="1" key="1">
    <citation type="journal article" date="2021" name="Proc. Natl. Acad. Sci. U.S.A.">
        <title>A Catalog of Tens of Thousands of Viruses from Human Metagenomes Reveals Hidden Associations with Chronic Diseases.</title>
        <authorList>
            <person name="Tisza M.J."/>
            <person name="Buck C.B."/>
        </authorList>
    </citation>
    <scope>NUCLEOTIDE SEQUENCE</scope>
    <source>
        <strain evidence="1">CtwHj1</strain>
    </source>
</reference>
<organism evidence="1">
    <name type="scientific">Siphoviridae sp. ctwHj1</name>
    <dbReference type="NCBI Taxonomy" id="2825727"/>
    <lineage>
        <taxon>Viruses</taxon>
        <taxon>Duplodnaviria</taxon>
        <taxon>Heunggongvirae</taxon>
        <taxon>Uroviricota</taxon>
        <taxon>Caudoviricetes</taxon>
    </lineage>
</organism>
<protein>
    <submittedName>
        <fullName evidence="1">Uncharacterized protein</fullName>
    </submittedName>
</protein>
<evidence type="ECO:0000313" key="1">
    <source>
        <dbReference type="EMBL" id="DAF89972.1"/>
    </source>
</evidence>
<accession>A0A8S5U699</accession>
<dbReference type="EMBL" id="BK016018">
    <property type="protein sequence ID" value="DAF89972.1"/>
    <property type="molecule type" value="Genomic_DNA"/>
</dbReference>
<name>A0A8S5U699_9CAUD</name>